<dbReference type="Proteomes" id="UP000016887">
    <property type="component" value="Chromosome"/>
</dbReference>
<reference evidence="3 4" key="1">
    <citation type="journal article" date="2013" name="Appl. Environ. Microbiol.">
        <title>Variation of the Virus-Related Elements within Syntenic Genomes of the Hyperthermophilic Archaeon Aeropyrum.</title>
        <authorList>
            <person name="Daifuku T."/>
            <person name="Yoshida T."/>
            <person name="Kitamura T."/>
            <person name="Kawaichi S."/>
            <person name="Inoue T."/>
            <person name="Nomura K."/>
            <person name="Yoshida Y."/>
            <person name="Kuno S."/>
            <person name="Sako Y."/>
        </authorList>
    </citation>
    <scope>NUCLEOTIDE SEQUENCE [LARGE SCALE GENOMIC DNA]</scope>
    <source>
        <strain evidence="3 4">SY1</strain>
    </source>
</reference>
<dbReference type="EMBL" id="AP012489">
    <property type="protein sequence ID" value="BAN90076.1"/>
    <property type="molecule type" value="Genomic_DNA"/>
</dbReference>
<dbReference type="OrthoDB" id="9573at2157"/>
<dbReference type="KEGG" id="acj:ACAM_0607"/>
<dbReference type="AlphaFoldDB" id="U3TCB7"/>
<gene>
    <name evidence="3" type="ORF">ACAM_0607</name>
</gene>
<keyword evidence="4" id="KW-1185">Reference proteome</keyword>
<dbReference type="InterPro" id="IPR002878">
    <property type="entry name" value="ChsH2_C"/>
</dbReference>
<dbReference type="InterPro" id="IPR052513">
    <property type="entry name" value="Thioester_dehydratase-like"/>
</dbReference>
<name>U3TCB7_9CREN</name>
<protein>
    <submittedName>
        <fullName evidence="3">Predicted nucleic-acid-binding protein containing a Zn-ribbon</fullName>
    </submittedName>
</protein>
<evidence type="ECO:0000259" key="1">
    <source>
        <dbReference type="Pfam" id="PF01796"/>
    </source>
</evidence>
<dbReference type="eggNOG" id="arCOG01283">
    <property type="taxonomic scope" value="Archaea"/>
</dbReference>
<dbReference type="PANTHER" id="PTHR34075:SF6">
    <property type="entry name" value="DNA-BINDING PROTEIN"/>
    <property type="match status" value="1"/>
</dbReference>
<proteinExistence type="predicted"/>
<dbReference type="Gene3D" id="6.10.30.10">
    <property type="match status" value="1"/>
</dbReference>
<dbReference type="STRING" id="1198449.ACAM_0607"/>
<organism evidence="3 4">
    <name type="scientific">Aeropyrum camini SY1 = JCM 12091</name>
    <dbReference type="NCBI Taxonomy" id="1198449"/>
    <lineage>
        <taxon>Archaea</taxon>
        <taxon>Thermoproteota</taxon>
        <taxon>Thermoprotei</taxon>
        <taxon>Desulfurococcales</taxon>
        <taxon>Desulfurococcaceae</taxon>
        <taxon>Aeropyrum</taxon>
    </lineage>
</organism>
<sequence>MSQKRLMDEFMAQVEAFAEEMKRSMGLPILLDQKTGVAMWFDQRELRLRFAISIEKIRRFFEGLTEGKILATRCVKTGKIYFPPQVDCPDAPDSEVEWVEIPREGVLLTFTVINTKPYTFSHYPDYVVGIGKVAEDLNILAWVRGDPAKLRRGMKVRLEVVKREPEGYLTYEWVPVEEQG</sequence>
<dbReference type="PATRIC" id="fig|1198449.6.peg.611"/>
<evidence type="ECO:0000313" key="4">
    <source>
        <dbReference type="Proteomes" id="UP000016887"/>
    </source>
</evidence>
<feature type="domain" description="ChsH2 C-terminal OB-fold" evidence="1">
    <location>
        <begin position="98"/>
        <end position="160"/>
    </location>
</feature>
<dbReference type="SUPFAM" id="SSF50249">
    <property type="entry name" value="Nucleic acid-binding proteins"/>
    <property type="match status" value="1"/>
</dbReference>
<dbReference type="InterPro" id="IPR012340">
    <property type="entry name" value="NA-bd_OB-fold"/>
</dbReference>
<dbReference type="InterPro" id="IPR022002">
    <property type="entry name" value="ChsH2_Znr"/>
</dbReference>
<accession>U3TCB7</accession>
<evidence type="ECO:0000259" key="2">
    <source>
        <dbReference type="Pfam" id="PF12172"/>
    </source>
</evidence>
<feature type="domain" description="ChsH2 rubredoxin-like zinc ribbon" evidence="2">
    <location>
        <begin position="61"/>
        <end position="96"/>
    </location>
</feature>
<dbReference type="Pfam" id="PF12172">
    <property type="entry name" value="zf-ChsH2"/>
    <property type="match status" value="1"/>
</dbReference>
<dbReference type="Pfam" id="PF01796">
    <property type="entry name" value="OB_ChsH2_C"/>
    <property type="match status" value="1"/>
</dbReference>
<dbReference type="PANTHER" id="PTHR34075">
    <property type="entry name" value="BLR3430 PROTEIN"/>
    <property type="match status" value="1"/>
</dbReference>
<evidence type="ECO:0000313" key="3">
    <source>
        <dbReference type="EMBL" id="BAN90076.1"/>
    </source>
</evidence>